<dbReference type="InterPro" id="IPR016496">
    <property type="entry name" value="GTPase_HflX"/>
</dbReference>
<dbReference type="PIRSF" id="PIRSF006809">
    <property type="entry name" value="GTP-binding_hflX_prd"/>
    <property type="match status" value="1"/>
</dbReference>
<dbReference type="Pfam" id="PF16360">
    <property type="entry name" value="GTP-bdg_M"/>
    <property type="match status" value="1"/>
</dbReference>
<dbReference type="InterPro" id="IPR027417">
    <property type="entry name" value="P-loop_NTPase"/>
</dbReference>
<dbReference type="InterPro" id="IPR042108">
    <property type="entry name" value="GTPase_HflX_N_sf"/>
</dbReference>
<dbReference type="PANTHER" id="PTHR10229">
    <property type="entry name" value="GTP-BINDING PROTEIN HFLX"/>
    <property type="match status" value="1"/>
</dbReference>
<dbReference type="Gene3D" id="3.40.50.11060">
    <property type="entry name" value="GTPase HflX, N-terminal domain"/>
    <property type="match status" value="1"/>
</dbReference>
<dbReference type="InterPro" id="IPR006073">
    <property type="entry name" value="GTP-bd"/>
</dbReference>
<comment type="similarity">
    <text evidence="5">Belongs to the TRAFAC class OBG-HflX-like GTPase superfamily. HflX GTPase family.</text>
</comment>
<keyword evidence="2 5" id="KW-0547">Nucleotide-binding</keyword>
<dbReference type="SUPFAM" id="SSF52540">
    <property type="entry name" value="P-loop containing nucleoside triphosphate hydrolases"/>
    <property type="match status" value="1"/>
</dbReference>
<dbReference type="Proteomes" id="UP001194714">
    <property type="component" value="Unassembled WGS sequence"/>
</dbReference>
<dbReference type="Pfam" id="PF01926">
    <property type="entry name" value="MMR_HSR1"/>
    <property type="match status" value="1"/>
</dbReference>
<dbReference type="EMBL" id="JAAEJV010000021">
    <property type="protein sequence ID" value="MBF5059422.1"/>
    <property type="molecule type" value="Genomic_DNA"/>
</dbReference>
<dbReference type="PROSITE" id="PS51705">
    <property type="entry name" value="G_HFLX"/>
    <property type="match status" value="1"/>
</dbReference>
<evidence type="ECO:0000259" key="6">
    <source>
        <dbReference type="PROSITE" id="PS51705"/>
    </source>
</evidence>
<evidence type="ECO:0000256" key="1">
    <source>
        <dbReference type="ARBA" id="ARBA00022723"/>
    </source>
</evidence>
<organism evidence="7 8">
    <name type="scientific">Candidatus Neptunichlamydia vexilliferae</name>
    <dbReference type="NCBI Taxonomy" id="1651774"/>
    <lineage>
        <taxon>Bacteria</taxon>
        <taxon>Pseudomonadati</taxon>
        <taxon>Chlamydiota</taxon>
        <taxon>Chlamydiia</taxon>
        <taxon>Parachlamydiales</taxon>
        <taxon>Simkaniaceae</taxon>
        <taxon>Candidatus Neptunichlamydia</taxon>
    </lineage>
</organism>
<gene>
    <name evidence="5" type="primary">hflX</name>
    <name evidence="7" type="ORF">NEPTK9_000936</name>
</gene>
<evidence type="ECO:0000313" key="8">
    <source>
        <dbReference type="Proteomes" id="UP001194714"/>
    </source>
</evidence>
<keyword evidence="3" id="KW-0460">Magnesium</keyword>
<dbReference type="InterPro" id="IPR005225">
    <property type="entry name" value="Small_GTP-bd"/>
</dbReference>
<keyword evidence="4 5" id="KW-0342">GTP-binding</keyword>
<evidence type="ECO:0000313" key="7">
    <source>
        <dbReference type="EMBL" id="MBF5059422.1"/>
    </source>
</evidence>
<dbReference type="Pfam" id="PF13167">
    <property type="entry name" value="GTP-bdg_N"/>
    <property type="match status" value="1"/>
</dbReference>
<sequence>MKEDKLYEDIKYDISDLKTALAAGGYNRAADLPLCKEHLDELASLATTYGFEVVAQEPCSIRTIDAALFFGKGKVDELRQKGEEVGADVIIFDDEISPNQQRNLERIFKKPVIDRTELILEIFSQRAQTKEAMLQVELAKSHYQMPRLKRLWTHLSRQSSGGGGFLKGEGERQIEIDRRLVRKQITRLKKELEEVHHQREVQRKSRVRSGIPTFSIIGYTNVGKSTLLNALTDADVLMEDKLFATLDTTTRKFTLPNHQEILLIDTVGFIRKIPHTLVAAFKSTLEEAVFTDILLHLIDANHTLAEEHAESTYAVLKELTAEDKPIITVLNKVDALEDKKVIARYKLKYPRVVPISALNHEGFETLLEMMMTILKDLRKVVHLRIPQKEYALVSELMEEGRIITQDYEENDILLEVEIPKALAHKVEKYHDNSTG</sequence>
<comment type="subcellular location">
    <subcellularLocation>
        <location evidence="5">Cytoplasm</location>
    </subcellularLocation>
    <text evidence="5">May associate with membranes.</text>
</comment>
<name>A0ABS0B0Q6_9BACT</name>
<keyword evidence="5" id="KW-0963">Cytoplasm</keyword>
<dbReference type="Gene3D" id="6.10.250.2860">
    <property type="match status" value="1"/>
</dbReference>
<dbReference type="InterPro" id="IPR030394">
    <property type="entry name" value="G_HFLX_dom"/>
</dbReference>
<evidence type="ECO:0000256" key="3">
    <source>
        <dbReference type="ARBA" id="ARBA00022842"/>
    </source>
</evidence>
<feature type="domain" description="Hflx-type G" evidence="6">
    <location>
        <begin position="212"/>
        <end position="378"/>
    </location>
</feature>
<dbReference type="NCBIfam" id="TIGR00231">
    <property type="entry name" value="small_GTP"/>
    <property type="match status" value="1"/>
</dbReference>
<dbReference type="NCBIfam" id="TIGR03156">
    <property type="entry name" value="GTP_HflX"/>
    <property type="match status" value="1"/>
</dbReference>
<accession>A0ABS0B0Q6</accession>
<protein>
    <recommendedName>
        <fullName evidence="5">GTPase HflX</fullName>
    </recommendedName>
    <alternativeName>
        <fullName evidence="5">GTP-binding protein HflX</fullName>
    </alternativeName>
</protein>
<evidence type="ECO:0000256" key="2">
    <source>
        <dbReference type="ARBA" id="ARBA00022741"/>
    </source>
</evidence>
<dbReference type="RefSeq" id="WP_194847726.1">
    <property type="nucleotide sequence ID" value="NZ_JAAEJV010000021.1"/>
</dbReference>
<proteinExistence type="inferred from homology"/>
<evidence type="ECO:0000256" key="5">
    <source>
        <dbReference type="HAMAP-Rule" id="MF_00900"/>
    </source>
</evidence>
<dbReference type="InterPro" id="IPR032305">
    <property type="entry name" value="GTP-bd_M"/>
</dbReference>
<evidence type="ECO:0000256" key="4">
    <source>
        <dbReference type="ARBA" id="ARBA00023134"/>
    </source>
</evidence>
<dbReference type="InterPro" id="IPR025121">
    <property type="entry name" value="GTPase_HflX_N"/>
</dbReference>
<comment type="function">
    <text evidence="5">GTPase that associates with the 50S ribosomal subunit and may have a role during protein synthesis or ribosome biogenesis.</text>
</comment>
<dbReference type="CDD" id="cd01878">
    <property type="entry name" value="HflX"/>
    <property type="match status" value="1"/>
</dbReference>
<reference evidence="7 8" key="1">
    <citation type="submission" date="2020-01" db="EMBL/GenBank/DDBJ databases">
        <title>Draft genome sequence of Cand. Neptunochlamydia vexilliferae K9.</title>
        <authorList>
            <person name="Schulz F."/>
            <person name="Koestlbacher S."/>
            <person name="Wascher F."/>
            <person name="Pizzetti I."/>
            <person name="Horn M."/>
        </authorList>
    </citation>
    <scope>NUCLEOTIDE SEQUENCE [LARGE SCALE GENOMIC DNA]</scope>
    <source>
        <strain evidence="7 8">K9</strain>
    </source>
</reference>
<comment type="subunit">
    <text evidence="5">Monomer. Associates with the 50S ribosomal subunit.</text>
</comment>
<dbReference type="HAMAP" id="MF_00900">
    <property type="entry name" value="GTPase_HflX"/>
    <property type="match status" value="1"/>
</dbReference>
<dbReference type="PANTHER" id="PTHR10229:SF0">
    <property type="entry name" value="GTP-BINDING PROTEIN 6-RELATED"/>
    <property type="match status" value="1"/>
</dbReference>
<dbReference type="Gene3D" id="3.40.50.300">
    <property type="entry name" value="P-loop containing nucleotide triphosphate hydrolases"/>
    <property type="match status" value="1"/>
</dbReference>
<keyword evidence="1" id="KW-0479">Metal-binding</keyword>
<keyword evidence="8" id="KW-1185">Reference proteome</keyword>
<dbReference type="PRINTS" id="PR00326">
    <property type="entry name" value="GTP1OBG"/>
</dbReference>
<comment type="caution">
    <text evidence="7">The sequence shown here is derived from an EMBL/GenBank/DDBJ whole genome shotgun (WGS) entry which is preliminary data.</text>
</comment>